<sequence length="143" mass="16298">MVALCTSAKARKTWQTCDYHIIISLFSIAGNILANKEPLQNHVAAIAKEVHLHRSSSDYRMSTRVQESALMCAIFQISKEMSQGCVLAPIFLGLIFSDMQTHVFRDFDTDINIRYKTDGSVMNLRRLQAVNQAFHRSYRRTSV</sequence>
<keyword evidence="2" id="KW-1185">Reference proteome</keyword>
<evidence type="ECO:0000313" key="1">
    <source>
        <dbReference type="EMBL" id="GFO35142.1"/>
    </source>
</evidence>
<evidence type="ECO:0000313" key="2">
    <source>
        <dbReference type="Proteomes" id="UP000735302"/>
    </source>
</evidence>
<name>A0AAV4CTC3_9GAST</name>
<organism evidence="1 2">
    <name type="scientific">Plakobranchus ocellatus</name>
    <dbReference type="NCBI Taxonomy" id="259542"/>
    <lineage>
        <taxon>Eukaryota</taxon>
        <taxon>Metazoa</taxon>
        <taxon>Spiralia</taxon>
        <taxon>Lophotrochozoa</taxon>
        <taxon>Mollusca</taxon>
        <taxon>Gastropoda</taxon>
        <taxon>Heterobranchia</taxon>
        <taxon>Euthyneura</taxon>
        <taxon>Panpulmonata</taxon>
        <taxon>Sacoglossa</taxon>
        <taxon>Placobranchoidea</taxon>
        <taxon>Plakobranchidae</taxon>
        <taxon>Plakobranchus</taxon>
    </lineage>
</organism>
<dbReference type="EMBL" id="BLXT01006967">
    <property type="protein sequence ID" value="GFO35142.1"/>
    <property type="molecule type" value="Genomic_DNA"/>
</dbReference>
<accession>A0AAV4CTC3</accession>
<comment type="caution">
    <text evidence="1">The sequence shown here is derived from an EMBL/GenBank/DDBJ whole genome shotgun (WGS) entry which is preliminary data.</text>
</comment>
<reference evidence="1 2" key="1">
    <citation type="journal article" date="2021" name="Elife">
        <title>Chloroplast acquisition without the gene transfer in kleptoplastic sea slugs, Plakobranchus ocellatus.</title>
        <authorList>
            <person name="Maeda T."/>
            <person name="Takahashi S."/>
            <person name="Yoshida T."/>
            <person name="Shimamura S."/>
            <person name="Takaki Y."/>
            <person name="Nagai Y."/>
            <person name="Toyoda A."/>
            <person name="Suzuki Y."/>
            <person name="Arimoto A."/>
            <person name="Ishii H."/>
            <person name="Satoh N."/>
            <person name="Nishiyama T."/>
            <person name="Hasebe M."/>
            <person name="Maruyama T."/>
            <person name="Minagawa J."/>
            <person name="Obokata J."/>
            <person name="Shigenobu S."/>
        </authorList>
    </citation>
    <scope>NUCLEOTIDE SEQUENCE [LARGE SCALE GENOMIC DNA]</scope>
</reference>
<gene>
    <name evidence="1" type="ORF">PoB_006164700</name>
</gene>
<dbReference type="Proteomes" id="UP000735302">
    <property type="component" value="Unassembled WGS sequence"/>
</dbReference>
<evidence type="ECO:0008006" key="3">
    <source>
        <dbReference type="Google" id="ProtNLM"/>
    </source>
</evidence>
<dbReference type="AlphaFoldDB" id="A0AAV4CTC3"/>
<protein>
    <recommendedName>
        <fullName evidence="3">Reverse transcriptase domain-containing protein</fullName>
    </recommendedName>
</protein>
<proteinExistence type="predicted"/>